<dbReference type="Proteomes" id="UP001163255">
    <property type="component" value="Chromosome"/>
</dbReference>
<name>A0ABY6GUQ6_9GAMM</name>
<evidence type="ECO:0000313" key="2">
    <source>
        <dbReference type="Proteomes" id="UP001163255"/>
    </source>
</evidence>
<dbReference type="EMBL" id="CP103300">
    <property type="protein sequence ID" value="UYM16506.1"/>
    <property type="molecule type" value="Genomic_DNA"/>
</dbReference>
<organism evidence="1 2">
    <name type="scientific">Endozoicomonas euniceicola</name>
    <dbReference type="NCBI Taxonomy" id="1234143"/>
    <lineage>
        <taxon>Bacteria</taxon>
        <taxon>Pseudomonadati</taxon>
        <taxon>Pseudomonadota</taxon>
        <taxon>Gammaproteobacteria</taxon>
        <taxon>Oceanospirillales</taxon>
        <taxon>Endozoicomonadaceae</taxon>
        <taxon>Endozoicomonas</taxon>
    </lineage>
</organism>
<accession>A0ABY6GUQ6</accession>
<proteinExistence type="predicted"/>
<dbReference type="SUPFAM" id="SSF63825">
    <property type="entry name" value="YWTD domain"/>
    <property type="match status" value="1"/>
</dbReference>
<evidence type="ECO:0000313" key="1">
    <source>
        <dbReference type="EMBL" id="UYM16506.1"/>
    </source>
</evidence>
<keyword evidence="2" id="KW-1185">Reference proteome</keyword>
<gene>
    <name evidence="1" type="ORF">NX720_00795</name>
</gene>
<sequence>MYHEFKKRFSITKRHMALFALSTLPLINALPGRAELADCSLIRKPSGASVGYGQCPVTERCKGSSECIPEFGVKNKDGIFVPAIRDWGSSMPSRGGLVNPVAVAENPRVRGQIWVLNGDDSLTIFYCPGVKDVKYTPEKRRDLASCHFMHRPTGIAFGGAPVDGDVPDFEGQQAQNLNITGTFLTTGGSCNDYTATALMGSDYHQRTCTDFMGPTLWQNDLKTYAIKNNDFYPDDLEKVPLGSHLDMIHQQPFSMGVAWDGEQANYWTWDEGADSKYGSIVLTNITQSHGFGGHKHNSAALYRYKGTALKSETKSSLTIPGQMAKYGNLLIVANPAAGVINVLDTHSGTEDGPVKPEEEWREKYTTYTSIINAGFSELNVAGLVLETPSGLTISEDRLFVSDVATRQIHAIKLDTKSGNHTLIGSINTPAKLITGMTIDNVTERLWFVDSLSHTLSVVEPPCQNKSDCDFNPPSPWGDQCAPDTNENGVTVWQAHLDKSQNYNNWEGCARYYYLDCPGGNVHKNKKLPVCEVNGGTWRDAQVTWIDGRSACDCAPPISARVSGASRTMSSLKIPVAILSTVLGYFFW</sequence>
<dbReference type="RefSeq" id="WP_262598800.1">
    <property type="nucleotide sequence ID" value="NZ_CP103300.1"/>
</dbReference>
<dbReference type="Gene3D" id="2.130.10.10">
    <property type="entry name" value="YVTN repeat-like/Quinoprotein amine dehydrogenase"/>
    <property type="match status" value="1"/>
</dbReference>
<reference evidence="1" key="1">
    <citation type="submission" date="2022-10" db="EMBL/GenBank/DDBJ databases">
        <title>Completed Genome Sequence of two octocoral isolated bacterium, Endozoicomonas euniceicola EF212T and Endozoicomonas gorgoniicola PS125T.</title>
        <authorList>
            <person name="Chiou Y.-J."/>
            <person name="Chen Y.-H."/>
        </authorList>
    </citation>
    <scope>NUCLEOTIDE SEQUENCE</scope>
    <source>
        <strain evidence="1">EF212</strain>
    </source>
</reference>
<protein>
    <submittedName>
        <fullName evidence="1">Uncharacterized protein</fullName>
    </submittedName>
</protein>
<dbReference type="InterPro" id="IPR015943">
    <property type="entry name" value="WD40/YVTN_repeat-like_dom_sf"/>
</dbReference>